<evidence type="ECO:0000313" key="1">
    <source>
        <dbReference type="EMBL" id="BBM52567.1"/>
    </source>
</evidence>
<gene>
    <name evidence="1" type="ORF">JMUB3935_1546</name>
</gene>
<sequence>MGKTRFSQKSKKCKSIKEMFKQILQKNDVTLEEFETISGWIKMEFKEEATFKKEQYSKSEITLNSQSCCGSNLQPSAKKPKKPGI</sequence>
<proteinExistence type="predicted"/>
<evidence type="ECO:0000313" key="2">
    <source>
        <dbReference type="Proteomes" id="UP000321378"/>
    </source>
</evidence>
<dbReference type="RefSeq" id="WP_146996911.1">
    <property type="nucleotide sequence ID" value="NZ_AP019840.1"/>
</dbReference>
<name>A0A510KMM8_9FUSO</name>
<dbReference type="Proteomes" id="UP000321378">
    <property type="component" value="Chromosome"/>
</dbReference>
<organism evidence="1 2">
    <name type="scientific">Leptotrichia trevisanii</name>
    <dbReference type="NCBI Taxonomy" id="109328"/>
    <lineage>
        <taxon>Bacteria</taxon>
        <taxon>Fusobacteriati</taxon>
        <taxon>Fusobacteriota</taxon>
        <taxon>Fusobacteriia</taxon>
        <taxon>Fusobacteriales</taxon>
        <taxon>Leptotrichiaceae</taxon>
        <taxon>Leptotrichia</taxon>
    </lineage>
</organism>
<accession>A0A510KMM8</accession>
<reference evidence="1 2" key="1">
    <citation type="submission" date="2019-07" db="EMBL/GenBank/DDBJ databases">
        <title>Complete Genome Sequence of Leptotrichia trevisanii Strain JMUB3935.</title>
        <authorList>
            <person name="Watanabe S."/>
            <person name="Cui L."/>
        </authorList>
    </citation>
    <scope>NUCLEOTIDE SEQUENCE [LARGE SCALE GENOMIC DNA]</scope>
    <source>
        <strain evidence="1 2">JMUB3935</strain>
    </source>
</reference>
<protein>
    <submittedName>
        <fullName evidence="1">Uncharacterized protein</fullName>
    </submittedName>
</protein>
<dbReference type="EMBL" id="AP019840">
    <property type="protein sequence ID" value="BBM52567.1"/>
    <property type="molecule type" value="Genomic_DNA"/>
</dbReference>
<dbReference type="AlphaFoldDB" id="A0A510KMM8"/>